<keyword evidence="5 10" id="KW-0418">Kinase</keyword>
<dbReference type="InterPro" id="IPR003018">
    <property type="entry name" value="GAF"/>
</dbReference>
<dbReference type="InterPro" id="IPR052162">
    <property type="entry name" value="Sensor_kinase/Photoreceptor"/>
</dbReference>
<protein>
    <recommendedName>
        <fullName evidence="2">histidine kinase</fullName>
        <ecNumber evidence="2">2.7.13.3</ecNumber>
    </recommendedName>
</protein>
<dbReference type="PANTHER" id="PTHR43304:SF1">
    <property type="entry name" value="PAC DOMAIN-CONTAINING PROTEIN"/>
    <property type="match status" value="1"/>
</dbReference>
<dbReference type="InterPro" id="IPR001610">
    <property type="entry name" value="PAC"/>
</dbReference>
<dbReference type="InterPro" id="IPR036890">
    <property type="entry name" value="HATPase_C_sf"/>
</dbReference>
<evidence type="ECO:0000259" key="9">
    <source>
        <dbReference type="PROSITE" id="PS50113"/>
    </source>
</evidence>
<dbReference type="eggNOG" id="arCOG07605">
    <property type="taxonomic scope" value="Archaea"/>
</dbReference>
<reference evidence="11" key="1">
    <citation type="submission" date="2011-02" db="EMBL/GenBank/DDBJ databases">
        <title>Complete sequence of Methanobacterium sp. AL-21.</title>
        <authorList>
            <consortium name="US DOE Joint Genome Institute"/>
            <person name="Lucas S."/>
            <person name="Copeland A."/>
            <person name="Lapidus A."/>
            <person name="Cheng J.-F."/>
            <person name="Goodwin L."/>
            <person name="Pitluck S."/>
            <person name="Chertkov O."/>
            <person name="Detter J.C."/>
            <person name="Han C."/>
            <person name="Tapia R."/>
            <person name="Land M."/>
            <person name="Hauser L."/>
            <person name="Kyrpides N."/>
            <person name="Ivanova N."/>
            <person name="Mikhailova N."/>
            <person name="Pagani I."/>
            <person name="Cadillo-Quiroz H."/>
            <person name="Imachi H."/>
            <person name="Zinder S."/>
            <person name="Liu W."/>
            <person name="Woyke T."/>
        </authorList>
    </citation>
    <scope>NUCLEOTIDE SEQUENCE [LARGE SCALE GENOMIC DNA]</scope>
    <source>
        <strain evidence="11">AL-21</strain>
    </source>
</reference>
<evidence type="ECO:0000259" key="7">
    <source>
        <dbReference type="PROSITE" id="PS50109"/>
    </source>
</evidence>
<dbReference type="InterPro" id="IPR005467">
    <property type="entry name" value="His_kinase_dom"/>
</dbReference>
<feature type="domain" description="PAS" evidence="8">
    <location>
        <begin position="428"/>
        <end position="493"/>
    </location>
</feature>
<dbReference type="InterPro" id="IPR013767">
    <property type="entry name" value="PAS_fold"/>
</dbReference>
<dbReference type="Pfam" id="PF13426">
    <property type="entry name" value="PAS_9"/>
    <property type="match status" value="4"/>
</dbReference>
<comment type="catalytic activity">
    <reaction evidence="1">
        <text>ATP + protein L-histidine = ADP + protein N-phospho-L-histidine.</text>
        <dbReference type="EC" id="2.7.13.3"/>
    </reaction>
</comment>
<dbReference type="FunFam" id="3.30.565.10:FF:000006">
    <property type="entry name" value="Sensor histidine kinase WalK"/>
    <property type="match status" value="1"/>
</dbReference>
<dbReference type="eggNOG" id="arCOG02278">
    <property type="taxonomic scope" value="Archaea"/>
</dbReference>
<dbReference type="PROSITE" id="PS50109">
    <property type="entry name" value="HIS_KIN"/>
    <property type="match status" value="1"/>
</dbReference>
<feature type="domain" description="PAS" evidence="8">
    <location>
        <begin position="134"/>
        <end position="179"/>
    </location>
</feature>
<dbReference type="InterPro" id="IPR036097">
    <property type="entry name" value="HisK_dim/P_sf"/>
</dbReference>
<evidence type="ECO:0000256" key="3">
    <source>
        <dbReference type="ARBA" id="ARBA00022553"/>
    </source>
</evidence>
<keyword evidence="6" id="KW-0175">Coiled coil</keyword>
<dbReference type="GO" id="GO:0000155">
    <property type="term" value="F:phosphorelay sensor kinase activity"/>
    <property type="evidence" value="ECO:0007669"/>
    <property type="project" value="InterPro"/>
</dbReference>
<dbReference type="Proteomes" id="UP000007490">
    <property type="component" value="Chromosome"/>
</dbReference>
<dbReference type="SMART" id="SM00086">
    <property type="entry name" value="PAC"/>
    <property type="match status" value="4"/>
</dbReference>
<dbReference type="InterPro" id="IPR000700">
    <property type="entry name" value="PAS-assoc_C"/>
</dbReference>
<feature type="coiled-coil region" evidence="6">
    <location>
        <begin position="369"/>
        <end position="431"/>
    </location>
</feature>
<dbReference type="EMBL" id="CP002551">
    <property type="protein sequence ID" value="ADZ09851.1"/>
    <property type="molecule type" value="Genomic_DNA"/>
</dbReference>
<dbReference type="Gene3D" id="3.30.450.20">
    <property type="entry name" value="PAS domain"/>
    <property type="match status" value="5"/>
</dbReference>
<feature type="domain" description="PAS" evidence="8">
    <location>
        <begin position="12"/>
        <end position="50"/>
    </location>
</feature>
<dbReference type="SUPFAM" id="SSF55781">
    <property type="entry name" value="GAF domain-like"/>
    <property type="match status" value="1"/>
</dbReference>
<dbReference type="GO" id="GO:0006355">
    <property type="term" value="P:regulation of DNA-templated transcription"/>
    <property type="evidence" value="ECO:0007669"/>
    <property type="project" value="InterPro"/>
</dbReference>
<dbReference type="AlphaFoldDB" id="F0T9A0"/>
<dbReference type="SMART" id="SM00091">
    <property type="entry name" value="PAS"/>
    <property type="match status" value="5"/>
</dbReference>
<evidence type="ECO:0000313" key="10">
    <source>
        <dbReference type="EMBL" id="ADZ09851.1"/>
    </source>
</evidence>
<dbReference type="Pfam" id="PF00989">
    <property type="entry name" value="PAS"/>
    <property type="match status" value="1"/>
</dbReference>
<dbReference type="PROSITE" id="PS50113">
    <property type="entry name" value="PAC"/>
    <property type="match status" value="2"/>
</dbReference>
<dbReference type="CDD" id="cd00130">
    <property type="entry name" value="PAS"/>
    <property type="match status" value="3"/>
</dbReference>
<keyword evidence="4" id="KW-0808">Transferase</keyword>
<dbReference type="InterPro" id="IPR003661">
    <property type="entry name" value="HisK_dim/P_dom"/>
</dbReference>
<keyword evidence="11" id="KW-1185">Reference proteome</keyword>
<dbReference type="Gene3D" id="1.10.287.130">
    <property type="match status" value="1"/>
</dbReference>
<dbReference type="SMART" id="SM00388">
    <property type="entry name" value="HisKA"/>
    <property type="match status" value="1"/>
</dbReference>
<dbReference type="Pfam" id="PF00512">
    <property type="entry name" value="HisKA"/>
    <property type="match status" value="1"/>
</dbReference>
<evidence type="ECO:0000256" key="4">
    <source>
        <dbReference type="ARBA" id="ARBA00022679"/>
    </source>
</evidence>
<dbReference type="Gene3D" id="3.30.565.10">
    <property type="entry name" value="Histidine kinase-like ATPase, C-terminal domain"/>
    <property type="match status" value="1"/>
</dbReference>
<dbReference type="PRINTS" id="PR00344">
    <property type="entry name" value="BCTRLSENSOR"/>
</dbReference>
<organism evidence="10 11">
    <name type="scientific">Methanobacterium lacus (strain AL-21)</name>
    <dbReference type="NCBI Taxonomy" id="877455"/>
    <lineage>
        <taxon>Archaea</taxon>
        <taxon>Methanobacteriati</taxon>
        <taxon>Methanobacteriota</taxon>
        <taxon>Methanomada group</taxon>
        <taxon>Methanobacteria</taxon>
        <taxon>Methanobacteriales</taxon>
        <taxon>Methanobacteriaceae</taxon>
        <taxon>Methanobacterium</taxon>
    </lineage>
</organism>
<reference evidence="10 11" key="2">
    <citation type="journal article" date="2014" name="Int. J. Syst. Evol. Microbiol.">
        <title>Methanobacterium paludis sp. nov. and a novel strain of Methanobacterium lacus isolated from northern peatlands.</title>
        <authorList>
            <person name="Cadillo-Quiroz H."/>
            <person name="Brauer S.L."/>
            <person name="Goodson N."/>
            <person name="Yavitt J.B."/>
            <person name="Zinder S.H."/>
        </authorList>
    </citation>
    <scope>NUCLEOTIDE SEQUENCE [LARGE SCALE GENOMIC DNA]</scope>
    <source>
        <strain evidence="10 11">AL-21</strain>
    </source>
</reference>
<dbReference type="Pfam" id="PF13185">
    <property type="entry name" value="GAF_2"/>
    <property type="match status" value="1"/>
</dbReference>
<proteinExistence type="predicted"/>
<accession>F0T9A0</accession>
<dbReference type="SUPFAM" id="SSF55785">
    <property type="entry name" value="PYP-like sensor domain (PAS domain)"/>
    <property type="match status" value="5"/>
</dbReference>
<dbReference type="InterPro" id="IPR004358">
    <property type="entry name" value="Sig_transdc_His_kin-like_C"/>
</dbReference>
<dbReference type="OrthoDB" id="8127at2157"/>
<evidence type="ECO:0000313" key="11">
    <source>
        <dbReference type="Proteomes" id="UP000007490"/>
    </source>
</evidence>
<evidence type="ECO:0000256" key="6">
    <source>
        <dbReference type="SAM" id="Coils"/>
    </source>
</evidence>
<dbReference type="PROSITE" id="PS50112">
    <property type="entry name" value="PAS"/>
    <property type="match status" value="3"/>
</dbReference>
<dbReference type="SUPFAM" id="SSF55874">
    <property type="entry name" value="ATPase domain of HSP90 chaperone/DNA topoisomerase II/histidine kinase"/>
    <property type="match status" value="1"/>
</dbReference>
<dbReference type="InterPro" id="IPR000014">
    <property type="entry name" value="PAS"/>
</dbReference>
<dbReference type="EC" id="2.7.13.3" evidence="2"/>
<feature type="domain" description="PAC" evidence="9">
    <location>
        <begin position="79"/>
        <end position="130"/>
    </location>
</feature>
<dbReference type="RefSeq" id="WP_013645202.1">
    <property type="nucleotide sequence ID" value="NC_015216.1"/>
</dbReference>
<gene>
    <name evidence="10" type="ordered locus">Metbo_1624</name>
</gene>
<keyword evidence="3" id="KW-0597">Phosphoprotein</keyword>
<dbReference type="STRING" id="877455.Metbo_1624"/>
<dbReference type="InterPro" id="IPR035965">
    <property type="entry name" value="PAS-like_dom_sf"/>
</dbReference>
<dbReference type="Pfam" id="PF02518">
    <property type="entry name" value="HATPase_c"/>
    <property type="match status" value="1"/>
</dbReference>
<dbReference type="KEGG" id="mel:Metbo_1624"/>
<evidence type="ECO:0000256" key="1">
    <source>
        <dbReference type="ARBA" id="ARBA00000085"/>
    </source>
</evidence>
<dbReference type="PANTHER" id="PTHR43304">
    <property type="entry name" value="PHYTOCHROME-LIKE PROTEIN CPH1"/>
    <property type="match status" value="1"/>
</dbReference>
<dbReference type="eggNOG" id="arCOG02329">
    <property type="taxonomic scope" value="Archaea"/>
</dbReference>
<dbReference type="eggNOG" id="arCOG06712">
    <property type="taxonomic scope" value="Archaea"/>
</dbReference>
<dbReference type="SUPFAM" id="SSF47384">
    <property type="entry name" value="Homodimeric domain of signal transducing histidine kinase"/>
    <property type="match status" value="1"/>
</dbReference>
<feature type="domain" description="PAC" evidence="9">
    <location>
        <begin position="638"/>
        <end position="691"/>
    </location>
</feature>
<dbReference type="GeneID" id="24964568"/>
<evidence type="ECO:0000259" key="8">
    <source>
        <dbReference type="PROSITE" id="PS50112"/>
    </source>
</evidence>
<dbReference type="InterPro" id="IPR003594">
    <property type="entry name" value="HATPase_dom"/>
</dbReference>
<sequence>MSDVSKEFLINYRTIFKSSPDAVIITLPDGTISYANSAAEKLFGYTQREICEIGRSGIVDTTDPNLDLILAEREKTGKYQGELIHIKKDGTKFTAEISANSFKDDKGVKRNLITIRDITERKIDENRIKFQALLLSKVNDAVFGLDMNFRIVYLNWGAKKMFSYTQEEVLGRNPYELLQTNINLDIPPQEPVLNGRTSTLVGVKDKNGKNLVVEQNTTKITSDSTTTTGYVVIYHDMTDYKMAENIAQNTLKRLYSILSNIRASVLLVTNDNSIEYLNPAFCDYFHLNEQPEDLIGISDKNMIEKIKNSYRDPEAEIARIKEITSTMKPVSGEEVTMKTGETCIRDFIPITMDGKSYGRLWLHLDISERKKVEENKQNLLESREKLTEKLQASNQELVSLTQKLQITNQIVEANRDELLTVNRALKESEEKFSKAFHANTTSVSISDLDGYFSDVNHSYTQLTGYSRSELVGNRSVDLGIIRLEDRERFQRELVDKGSVKSMKLEIYTKSGDKRIVITDAETIEVEGEIKIITFNFDMTERIQIMKEKEKLLKYVQRKKGELSTLIENIVDEVWFCDAQGNIILANASARNFQAKLDANDPDVLDEVISAVDTYSSDGSIRLKSGSPLYRALKGEVLEDFEEDVVVPKTGEKLNRHVTSAPIKDDKGVITGAVAVVRDTTKRKETEDRLINTLKERNQLNRILVALRKSSFAMMHAVDEDFYLNEVCRIIIEECGHSMVWIGYTDEETKKVVPVAYSGFEEDYLKNLNFTWDDTKYGNGPTGKAIRTGKPCMCEDMLVDPKFKPWRKEALKRGYASSIVFPLIYNKTVFGALTIYSPETNPFSEEEKKLLQELANDISFGITTLRLQRAHKKAETALRNSLMDLKRSNAELEQFAYITSHDLREPLRMITSFLQLLERRYKNELDSDAHEFIDYAVNGAKRLDTMINDILIYSRVAKKKRALERVDMNTVLKKTCINLKTAIDENNARIIYNHLPTVMADENLMVQLFQNLIGNSIKYKGESEPEIRITSLKKGSEWLFCVKDNGIGISEEYLEKIFVVFQRLHTDQEYEGTGIGLAIAQKIVHQHGGIIWVKSKLGDGAKFCFTLPTEPEHTQLI</sequence>
<evidence type="ECO:0000256" key="5">
    <source>
        <dbReference type="ARBA" id="ARBA00022777"/>
    </source>
</evidence>
<dbReference type="Gene3D" id="3.30.450.40">
    <property type="match status" value="1"/>
</dbReference>
<feature type="domain" description="Histidine kinase" evidence="7">
    <location>
        <begin position="897"/>
        <end position="1110"/>
    </location>
</feature>
<dbReference type="InterPro" id="IPR029016">
    <property type="entry name" value="GAF-like_dom_sf"/>
</dbReference>
<dbReference type="HOGENOM" id="CLU_281001_0_0_2"/>
<evidence type="ECO:0000256" key="2">
    <source>
        <dbReference type="ARBA" id="ARBA00012438"/>
    </source>
</evidence>
<dbReference type="SMART" id="SM00387">
    <property type="entry name" value="HATPase_c"/>
    <property type="match status" value="1"/>
</dbReference>
<dbReference type="SMART" id="SM00065">
    <property type="entry name" value="GAF"/>
    <property type="match status" value="1"/>
</dbReference>
<dbReference type="NCBIfam" id="TIGR00229">
    <property type="entry name" value="sensory_box"/>
    <property type="match status" value="4"/>
</dbReference>
<name>F0T9A0_METLA</name>
<dbReference type="CDD" id="cd00082">
    <property type="entry name" value="HisKA"/>
    <property type="match status" value="1"/>
</dbReference>